<dbReference type="InterPro" id="IPR001309">
    <property type="entry name" value="Pept_C14_p20"/>
</dbReference>
<dbReference type="InterPro" id="IPR011600">
    <property type="entry name" value="Pept_C14_caspase"/>
</dbReference>
<protein>
    <recommendedName>
        <fullName evidence="4">Exocyst complex component 6</fullName>
    </recommendedName>
    <alternativeName>
        <fullName evidence="8">Exocyst complex component Sec15</fullName>
    </alternativeName>
</protein>
<dbReference type="Gene3D" id="3.30.70.1470">
    <property type="entry name" value="Caspase-like"/>
    <property type="match status" value="2"/>
</dbReference>
<dbReference type="Pfam" id="PF20651">
    <property type="entry name" value="EXOC6_Sec15_N"/>
    <property type="match status" value="2"/>
</dbReference>
<name>A0A1B0C8E7_LUTLO</name>
<dbReference type="Gene3D" id="1.10.357.30">
    <property type="entry name" value="Exocyst complex subunit Sec15 C-terminal domain, N-terminal subdomain"/>
    <property type="match status" value="1"/>
</dbReference>
<dbReference type="InterPro" id="IPR007225">
    <property type="entry name" value="EXOC6/Sec15"/>
</dbReference>
<evidence type="ECO:0000256" key="1">
    <source>
        <dbReference type="ARBA" id="ARBA00002660"/>
    </source>
</evidence>
<keyword evidence="5" id="KW-0813">Transport</keyword>
<dbReference type="GO" id="GO:0006893">
    <property type="term" value="P:Golgi to plasma membrane transport"/>
    <property type="evidence" value="ECO:0007669"/>
    <property type="project" value="TreeGrafter"/>
</dbReference>
<dbReference type="GO" id="GO:0006508">
    <property type="term" value="P:proteolysis"/>
    <property type="evidence" value="ECO:0007669"/>
    <property type="project" value="InterPro"/>
</dbReference>
<dbReference type="InterPro" id="IPR048359">
    <property type="entry name" value="EXOC6_Sec15_N"/>
</dbReference>
<dbReference type="SUPFAM" id="SSF52129">
    <property type="entry name" value="Caspase-like"/>
    <property type="match status" value="3"/>
</dbReference>
<dbReference type="FunFam" id="1.10.357.30:FF:000003">
    <property type="entry name" value="Exocyst complex component"/>
    <property type="match status" value="1"/>
</dbReference>
<dbReference type="GO" id="GO:0090522">
    <property type="term" value="P:vesicle tethering involved in exocytosis"/>
    <property type="evidence" value="ECO:0007669"/>
    <property type="project" value="InterPro"/>
</dbReference>
<dbReference type="VEuPathDB" id="VectorBase:LLOJ000159"/>
<dbReference type="VEuPathDB" id="VectorBase:LLONM1_002673"/>
<dbReference type="EMBL" id="AJWK01000522">
    <property type="status" value="NOT_ANNOTATED_CDS"/>
    <property type="molecule type" value="Genomic_DNA"/>
</dbReference>
<dbReference type="EMBL" id="AJWK01000521">
    <property type="status" value="NOT_ANNOTATED_CDS"/>
    <property type="molecule type" value="Genomic_DNA"/>
</dbReference>
<dbReference type="GO" id="GO:0016020">
    <property type="term" value="C:membrane"/>
    <property type="evidence" value="ECO:0007669"/>
    <property type="project" value="TreeGrafter"/>
</dbReference>
<evidence type="ECO:0000256" key="2">
    <source>
        <dbReference type="ARBA" id="ARBA00007944"/>
    </source>
</evidence>
<dbReference type="InterPro" id="IPR042044">
    <property type="entry name" value="EXOC6PINT-1/Sec15/Tip20_C_dom2"/>
</dbReference>
<dbReference type="EMBL" id="AJWK01000523">
    <property type="status" value="NOT_ANNOTATED_CDS"/>
    <property type="molecule type" value="Genomic_DNA"/>
</dbReference>
<dbReference type="Proteomes" id="UP000092461">
    <property type="component" value="Unassembled WGS sequence"/>
</dbReference>
<evidence type="ECO:0000256" key="3">
    <source>
        <dbReference type="ARBA" id="ARBA00010134"/>
    </source>
</evidence>
<dbReference type="Gene3D" id="1.20.58.670">
    <property type="entry name" value="Dsl1p vesicle tethering complex, Tip20p subunit, domain D"/>
    <property type="match status" value="1"/>
</dbReference>
<dbReference type="PANTHER" id="PTHR12702">
    <property type="entry name" value="SEC15"/>
    <property type="match status" value="1"/>
</dbReference>
<dbReference type="InterPro" id="IPR029030">
    <property type="entry name" value="Caspase-like_dom_sf"/>
</dbReference>
<dbReference type="InterPro" id="IPR033139">
    <property type="entry name" value="Caspase_cys_AS"/>
</dbReference>
<dbReference type="GO" id="GO:0000145">
    <property type="term" value="C:exocyst"/>
    <property type="evidence" value="ECO:0007669"/>
    <property type="project" value="TreeGrafter"/>
</dbReference>
<dbReference type="InterPro" id="IPR046361">
    <property type="entry name" value="EXOC6/Sec15_C"/>
</dbReference>
<dbReference type="PROSITE" id="PS50207">
    <property type="entry name" value="CASPASE_P10"/>
    <property type="match status" value="2"/>
</dbReference>
<evidence type="ECO:0000256" key="4">
    <source>
        <dbReference type="ARBA" id="ARBA00017511"/>
    </source>
</evidence>
<evidence type="ECO:0000256" key="6">
    <source>
        <dbReference type="ARBA" id="ARBA00022483"/>
    </source>
</evidence>
<evidence type="ECO:0000313" key="13">
    <source>
        <dbReference type="Proteomes" id="UP000092461"/>
    </source>
</evidence>
<evidence type="ECO:0000256" key="5">
    <source>
        <dbReference type="ARBA" id="ARBA00022448"/>
    </source>
</evidence>
<dbReference type="VEuPathDB" id="VectorBase:LLONM1_006785"/>
<dbReference type="Pfam" id="PF00656">
    <property type="entry name" value="Peptidase_C14"/>
    <property type="match status" value="3"/>
</dbReference>
<evidence type="ECO:0000256" key="8">
    <source>
        <dbReference type="ARBA" id="ARBA00082980"/>
    </source>
</evidence>
<organism evidence="12 13">
    <name type="scientific">Lutzomyia longipalpis</name>
    <name type="common">Sand fly</name>
    <dbReference type="NCBI Taxonomy" id="7200"/>
    <lineage>
        <taxon>Eukaryota</taxon>
        <taxon>Metazoa</taxon>
        <taxon>Ecdysozoa</taxon>
        <taxon>Arthropoda</taxon>
        <taxon>Hexapoda</taxon>
        <taxon>Insecta</taxon>
        <taxon>Pterygota</taxon>
        <taxon>Neoptera</taxon>
        <taxon>Endopterygota</taxon>
        <taxon>Diptera</taxon>
        <taxon>Nematocera</taxon>
        <taxon>Psychodoidea</taxon>
        <taxon>Psychodidae</taxon>
        <taxon>Lutzomyia</taxon>
        <taxon>Lutzomyia</taxon>
    </lineage>
</organism>
<dbReference type="InterPro" id="IPR015917">
    <property type="entry name" value="Pept_C14A"/>
</dbReference>
<keyword evidence="7" id="KW-0175">Coiled coil</keyword>
<evidence type="ECO:0000259" key="11">
    <source>
        <dbReference type="PROSITE" id="PS50208"/>
    </source>
</evidence>
<dbReference type="EMBL" id="AJWK01000520">
    <property type="status" value="NOT_ANNOTATED_CDS"/>
    <property type="molecule type" value="Genomic_DNA"/>
</dbReference>
<dbReference type="PROSITE" id="PS50208">
    <property type="entry name" value="CASPASE_P20"/>
    <property type="match status" value="1"/>
</dbReference>
<dbReference type="PANTHER" id="PTHR12702:SF0">
    <property type="entry name" value="EXOCYST COMPLEX COMPONENT 6"/>
    <property type="match status" value="1"/>
</dbReference>
<feature type="domain" description="Caspase family p10" evidence="10">
    <location>
        <begin position="156"/>
        <end position="221"/>
    </location>
</feature>
<keyword evidence="13" id="KW-1185">Reference proteome</keyword>
<dbReference type="GO" id="GO:0006886">
    <property type="term" value="P:intracellular protein transport"/>
    <property type="evidence" value="ECO:0007669"/>
    <property type="project" value="InterPro"/>
</dbReference>
<dbReference type="InterPro" id="IPR042045">
    <property type="entry name" value="EXOC6/Sec15_C_dom1"/>
</dbReference>
<dbReference type="FunFam" id="1.20.58.670:FF:000002">
    <property type="entry name" value="Exocyst complex component"/>
    <property type="match status" value="1"/>
</dbReference>
<evidence type="ECO:0000256" key="9">
    <source>
        <dbReference type="RuleBase" id="RU003971"/>
    </source>
</evidence>
<dbReference type="EnsemblMetazoa" id="LLOJ000159-RA">
    <property type="protein sequence ID" value="LLOJ000159-PA"/>
    <property type="gene ID" value="LLOJ000159"/>
</dbReference>
<reference evidence="12" key="1">
    <citation type="submission" date="2020-05" db="UniProtKB">
        <authorList>
            <consortium name="EnsemblMetazoa"/>
        </authorList>
    </citation>
    <scope>IDENTIFICATION</scope>
    <source>
        <strain evidence="12">Jacobina</strain>
    </source>
</reference>
<feature type="domain" description="Caspase family p10" evidence="10">
    <location>
        <begin position="471"/>
        <end position="523"/>
    </location>
</feature>
<evidence type="ECO:0000259" key="10">
    <source>
        <dbReference type="PROSITE" id="PS50207"/>
    </source>
</evidence>
<evidence type="ECO:0000256" key="7">
    <source>
        <dbReference type="ARBA" id="ARBA00023054"/>
    </source>
</evidence>
<dbReference type="GO" id="GO:0004197">
    <property type="term" value="F:cysteine-type endopeptidase activity"/>
    <property type="evidence" value="ECO:0007669"/>
    <property type="project" value="InterPro"/>
</dbReference>
<evidence type="ECO:0000313" key="12">
    <source>
        <dbReference type="EnsemblMetazoa" id="LLOJ000159-PA"/>
    </source>
</evidence>
<dbReference type="Pfam" id="PF04091">
    <property type="entry name" value="Sec15_C"/>
    <property type="match status" value="1"/>
</dbReference>
<comment type="function">
    <text evidence="1">Component of the exocyst complex involved in the docking of exocytic vesicles with fusion sites on the plasma membrane.</text>
</comment>
<dbReference type="PROSITE" id="PS01122">
    <property type="entry name" value="CASPASE_CYS"/>
    <property type="match status" value="1"/>
</dbReference>
<dbReference type="SMART" id="SM00115">
    <property type="entry name" value="CASc"/>
    <property type="match status" value="1"/>
</dbReference>
<keyword evidence="6" id="KW-0268">Exocytosis</keyword>
<dbReference type="AlphaFoldDB" id="A0A1B0C8E7"/>
<feature type="domain" description="Caspase family p20" evidence="11">
    <location>
        <begin position="13"/>
        <end position="76"/>
    </location>
</feature>
<sequence length="1274" mass="146195">MFHLIESVITTCDNTECFVFGIMTHGNIRNHSPYVEFGNGAIIPLDSILEKFYNQTCYTLAMKPKIFLLPFCRGSHPDQGVFVPNIQTDTSLYVHDEVGQPSPMMKISSKSDILICYATVKGEMIKGSHPDQGVFVPNIQTDTSLYVHDEVGQPSPMMKISSKSDILICYATVKGFESHRNLDRGSWYIQALCVVWSENAHDTDVETMMKMVDTKMQKFKGKSQQKGQERMANVSIQDIESVDDYWGPTFRSILEGTDQASLCEQIDARIRNHDKDIERICNIYYQGFIESIRELLQVRTQTKNLNNEVLSLNESLAEVSSGLLTRGKELVRARQVEGNIANAIQSLTNCLPVLECFSKLQRQVNEKRYYPALKTLELLESEHLPKVANYRFTAQMRSAVPKLKQKIKQSSEEDFREFLENIRKFSPKIGEVAMNHTRQMQRRTLKSIIEEYQSMEKNGGAADEEDLSAQSHRNLDRGSWYIQALCVVWSENAHDTDVETMMKMVDTKMREQWAHGDTTHTVQTAGQERMANVSIQDIESVDDYWGPTFRSILEGTDQASLCEQIDARIRNHDKDIERICNIYYQGFIESIRELLQVRTQTKNLNNEVLSLNESLAEVSSGLLTRGKELVRARQVEGNIANAIQSLTNCLPVLECFSKLQRQVNEKRYYPALKTLELLESEHLPKVANYRFTAQMRSAVPKLKQKIKQSSEEDFREFLENIRKFSPKIGEVAMNHTRQMQRRTLKSIIEEYQSMEKNGGAADEEDLSAQDLIDFSPVYRCLHIYTVLNDKEYFENDWRKQRRDQAKLVLQAPQTMHDNLDAYKTYIHSIVGFFIVEDHVMNTGGEIVTRSYLDDLWSSSLTRAVNVLSMSSSSCTDPNILLRIKNLIMLSITTLKTYGYTCTQLWDLLLEMRDHYNEVLLQRWVNEFREILARGDFLPLEVEDQEEYDAILERFPFHSEQLESQEFPKKFPFSQMVPEVYHQAKEFMYACMKFSEELSLSPNEVAAMVRKAANLLLTRSFSGCLSAVFHSPSLALMQVIQIIIDTQYLEKAGPFLDNFVCKMTGTKQNISQAPSAMFHVARAEAEMQVSEKLCSKLDEFFEELEGYDWLLAEPIGHGSPFITDMIAFLQSTFQSFSSLLPNVAQGACKKACEHIANAIRNLLLSEDVKQISTGALQQISLDLMQCEVFAVSDPVPGLKEGELIKYFAELRQLLDLLLSEEWSAYLHDYGKDEKRYSLADKKTMFSVLKKSERDKKKLLETVLKQLKHFFIKAKA</sequence>
<accession>A0A1B0C8E7</accession>
<comment type="similarity">
    <text evidence="2">Belongs to the SEC15 family.</text>
</comment>
<comment type="similarity">
    <text evidence="3 9">Belongs to the peptidase C14A family.</text>
</comment>
<dbReference type="Gene3D" id="3.40.50.1460">
    <property type="match status" value="1"/>
</dbReference>
<dbReference type="InterPro" id="IPR002138">
    <property type="entry name" value="Pept_C14_p10"/>
</dbReference>
<proteinExistence type="inferred from homology"/>